<sequence>MWCKHPASSAPAAQTPTELQPLLKPPLNTTTRRQTGWVITTATEVQHVHPNQWPQYLAAQEQELASKDDTLGGISPAEATPQAVLTQLPAGRHVEEGPLSEASLSSFETDEI</sequence>
<gene>
    <name evidence="2" type="ORF">V5O48_019390</name>
</gene>
<keyword evidence="3" id="KW-1185">Reference proteome</keyword>
<dbReference type="EMBL" id="JBAHYK010004766">
    <property type="protein sequence ID" value="KAL0562691.1"/>
    <property type="molecule type" value="Genomic_DNA"/>
</dbReference>
<comment type="caution">
    <text evidence="2">The sequence shown here is derived from an EMBL/GenBank/DDBJ whole genome shotgun (WGS) entry which is preliminary data.</text>
</comment>
<accession>A0ABR3EII0</accession>
<evidence type="ECO:0000256" key="1">
    <source>
        <dbReference type="SAM" id="MobiDB-lite"/>
    </source>
</evidence>
<feature type="non-terminal residue" evidence="2">
    <location>
        <position position="112"/>
    </location>
</feature>
<feature type="compositionally biased region" description="Low complexity" evidence="1">
    <location>
        <begin position="1"/>
        <end position="13"/>
    </location>
</feature>
<evidence type="ECO:0000313" key="2">
    <source>
        <dbReference type="EMBL" id="KAL0562691.1"/>
    </source>
</evidence>
<name>A0ABR3EII0_9AGAR</name>
<reference evidence="2 3" key="1">
    <citation type="submission" date="2024-02" db="EMBL/GenBank/DDBJ databases">
        <title>A draft genome for the cacao thread blight pathogen Marasmius crinis-equi.</title>
        <authorList>
            <person name="Cohen S.P."/>
            <person name="Baruah I.K."/>
            <person name="Amoako-Attah I."/>
            <person name="Bukari Y."/>
            <person name="Meinhardt L.W."/>
            <person name="Bailey B.A."/>
        </authorList>
    </citation>
    <scope>NUCLEOTIDE SEQUENCE [LARGE SCALE GENOMIC DNA]</scope>
    <source>
        <strain evidence="2 3">GH-76</strain>
    </source>
</reference>
<organism evidence="2 3">
    <name type="scientific">Marasmius crinis-equi</name>
    <dbReference type="NCBI Taxonomy" id="585013"/>
    <lineage>
        <taxon>Eukaryota</taxon>
        <taxon>Fungi</taxon>
        <taxon>Dikarya</taxon>
        <taxon>Basidiomycota</taxon>
        <taxon>Agaricomycotina</taxon>
        <taxon>Agaricomycetes</taxon>
        <taxon>Agaricomycetidae</taxon>
        <taxon>Agaricales</taxon>
        <taxon>Marasmiineae</taxon>
        <taxon>Marasmiaceae</taxon>
        <taxon>Marasmius</taxon>
    </lineage>
</organism>
<protein>
    <submittedName>
        <fullName evidence="2">Uncharacterized protein</fullName>
    </submittedName>
</protein>
<evidence type="ECO:0000313" key="3">
    <source>
        <dbReference type="Proteomes" id="UP001465976"/>
    </source>
</evidence>
<feature type="region of interest" description="Disordered" evidence="1">
    <location>
        <begin position="89"/>
        <end position="112"/>
    </location>
</feature>
<dbReference type="Proteomes" id="UP001465976">
    <property type="component" value="Unassembled WGS sequence"/>
</dbReference>
<proteinExistence type="predicted"/>
<feature type="region of interest" description="Disordered" evidence="1">
    <location>
        <begin position="1"/>
        <end position="29"/>
    </location>
</feature>
<feature type="compositionally biased region" description="Polar residues" evidence="1">
    <location>
        <begin position="102"/>
        <end position="112"/>
    </location>
</feature>